<protein>
    <submittedName>
        <fullName evidence="1">Uncharacterized protein</fullName>
    </submittedName>
</protein>
<reference evidence="1 2" key="1">
    <citation type="journal article" date="2018" name="Mol. Biol. Evol.">
        <title>Broad Genomic Sampling Reveals a Smut Pathogenic Ancestry of the Fungal Clade Ustilaginomycotina.</title>
        <authorList>
            <person name="Kijpornyongpan T."/>
            <person name="Mondo S.J."/>
            <person name="Barry K."/>
            <person name="Sandor L."/>
            <person name="Lee J."/>
            <person name="Lipzen A."/>
            <person name="Pangilinan J."/>
            <person name="LaButti K."/>
            <person name="Hainaut M."/>
            <person name="Henrissat B."/>
            <person name="Grigoriev I.V."/>
            <person name="Spatafora J.W."/>
            <person name="Aime M.C."/>
        </authorList>
    </citation>
    <scope>NUCLEOTIDE SEQUENCE [LARGE SCALE GENOMIC DNA]</scope>
    <source>
        <strain evidence="1 2">SA 807</strain>
    </source>
</reference>
<evidence type="ECO:0000313" key="2">
    <source>
        <dbReference type="Proteomes" id="UP000245626"/>
    </source>
</evidence>
<gene>
    <name evidence="1" type="ORF">IE53DRAFT_313578</name>
</gene>
<dbReference type="Proteomes" id="UP000245626">
    <property type="component" value="Unassembled WGS sequence"/>
</dbReference>
<organism evidence="1 2">
    <name type="scientific">Violaceomyces palustris</name>
    <dbReference type="NCBI Taxonomy" id="1673888"/>
    <lineage>
        <taxon>Eukaryota</taxon>
        <taxon>Fungi</taxon>
        <taxon>Dikarya</taxon>
        <taxon>Basidiomycota</taxon>
        <taxon>Ustilaginomycotina</taxon>
        <taxon>Ustilaginomycetes</taxon>
        <taxon>Violaceomycetales</taxon>
        <taxon>Violaceomycetaceae</taxon>
        <taxon>Violaceomyces</taxon>
    </lineage>
</organism>
<dbReference type="EMBL" id="KZ819828">
    <property type="protein sequence ID" value="PWN51641.1"/>
    <property type="molecule type" value="Genomic_DNA"/>
</dbReference>
<name>A0ACD0P0R1_9BASI</name>
<evidence type="ECO:0000313" key="1">
    <source>
        <dbReference type="EMBL" id="PWN51641.1"/>
    </source>
</evidence>
<keyword evidence="2" id="KW-1185">Reference proteome</keyword>
<proteinExistence type="predicted"/>
<sequence length="198" mass="20577">MFSHSSTATSASLSKKRKACDDPDSSSADFFNVAKLSLPRALPGSLDQVAEFLPLPPDVNSAVLRSLGMDPFSSQPVTPANPVRKGHGHKISDGSDASCYFSSAQDTAGPSYPDLDIYPPTGVFGILGPQSGADQDTMDVDGDAASSRRHGPHCKSIPQLSVRHNGGTTSELWASCLDCGACSKVESGGPSTSLCYSP</sequence>
<accession>A0ACD0P0R1</accession>